<reference evidence="2 3" key="1">
    <citation type="submission" date="2018-03" db="EMBL/GenBank/DDBJ databases">
        <title>Whole genome analyses suggest that Burkholderia sensu lato contains two further novel genera in the rhizoxinica-symbiotica group Mycetohabitans gen. nov., and Trinickia gen. nov.: implications for the evolution of diazotrophy and nodulation in the Burkholderiaceae.</title>
        <authorList>
            <person name="Estrada De Los Santos P."/>
            <person name="Palmer M."/>
            <person name="Chavez-Ramirez B."/>
            <person name="Steenkamp E.T."/>
            <person name="Hirsch A.M."/>
            <person name="Manyaka P."/>
            <person name="Maluk M."/>
            <person name="Lafos M."/>
            <person name="Crook M."/>
            <person name="Gross E."/>
            <person name="Simon M.F."/>
            <person name="Bueno Dos Reis Junior F."/>
            <person name="Poole P.S."/>
            <person name="Venter S.N."/>
            <person name="James E.K."/>
        </authorList>
    </citation>
    <scope>NUCLEOTIDE SEQUENCE [LARGE SCALE GENOMIC DNA]</scope>
    <source>
        <strain evidence="2 3">JPY-366</strain>
    </source>
</reference>
<proteinExistence type="predicted"/>
<feature type="region of interest" description="Disordered" evidence="1">
    <location>
        <begin position="142"/>
        <end position="176"/>
    </location>
</feature>
<dbReference type="InterPro" id="IPR025961">
    <property type="entry name" value="Metal_resist"/>
</dbReference>
<sequence length="176" mass="18715">MTARGWKVAVIGSLALNVFLLGGIAGAAYQWFTTLHPSAAAVAARADPHALRFAAADLAPERRKQFVDALREARREGRPFAEAARAGRREVLHAIGAQPFDRAALDAALSRTRDADLAVRTRVETGVADFVATLTPDERATFAQSLRSRGQWREPERAASSSAASPVAGATAPASR</sequence>
<name>A0A2T3XXA1_9BURK</name>
<accession>A0A2T3XXA1</accession>
<dbReference type="RefSeq" id="WP_107150524.1">
    <property type="nucleotide sequence ID" value="NZ_PYUC01000004.1"/>
</dbReference>
<feature type="compositionally biased region" description="Low complexity" evidence="1">
    <location>
        <begin position="158"/>
        <end position="176"/>
    </location>
</feature>
<organism evidence="2 3">
    <name type="scientific">Trinickia symbiotica</name>
    <dbReference type="NCBI Taxonomy" id="863227"/>
    <lineage>
        <taxon>Bacteria</taxon>
        <taxon>Pseudomonadati</taxon>
        <taxon>Pseudomonadota</taxon>
        <taxon>Betaproteobacteria</taxon>
        <taxon>Burkholderiales</taxon>
        <taxon>Burkholderiaceae</taxon>
        <taxon>Trinickia</taxon>
    </lineage>
</organism>
<comment type="caution">
    <text evidence="2">The sequence shown here is derived from an EMBL/GenBank/DDBJ whole genome shotgun (WGS) entry which is preliminary data.</text>
</comment>
<dbReference type="Proteomes" id="UP000240638">
    <property type="component" value="Unassembled WGS sequence"/>
</dbReference>
<dbReference type="AlphaFoldDB" id="A0A2T3XXA1"/>
<evidence type="ECO:0008006" key="4">
    <source>
        <dbReference type="Google" id="ProtNLM"/>
    </source>
</evidence>
<dbReference type="EMBL" id="PYUC01000004">
    <property type="protein sequence ID" value="PTB21111.1"/>
    <property type="molecule type" value="Genomic_DNA"/>
</dbReference>
<evidence type="ECO:0000313" key="2">
    <source>
        <dbReference type="EMBL" id="PTB21111.1"/>
    </source>
</evidence>
<evidence type="ECO:0000256" key="1">
    <source>
        <dbReference type="SAM" id="MobiDB-lite"/>
    </source>
</evidence>
<protein>
    <recommendedName>
        <fullName evidence="4">Periplasmic heavy metal sensor</fullName>
    </recommendedName>
</protein>
<gene>
    <name evidence="2" type="ORF">C9I57_10415</name>
</gene>
<evidence type="ECO:0000313" key="3">
    <source>
        <dbReference type="Proteomes" id="UP000240638"/>
    </source>
</evidence>
<dbReference type="Pfam" id="PF13801">
    <property type="entry name" value="Metal_resist"/>
    <property type="match status" value="1"/>
</dbReference>